<proteinExistence type="predicted"/>
<gene>
    <name evidence="1" type="ORF">ACFYNZ_20625</name>
</gene>
<dbReference type="EMBL" id="JBIAFJ010000018">
    <property type="protein sequence ID" value="MFE9171870.1"/>
    <property type="molecule type" value="Genomic_DNA"/>
</dbReference>
<sequence>MALGAVREDERDGCMRRLKAFTERYRGRLQEPVRLYGPGSAPAEHGWYAPVDRPESLAACERMENAPLLLRSGGRNRWTFSCRTAPSPHGAHATT</sequence>
<comment type="caution">
    <text evidence="1">The sequence shown here is derived from an EMBL/GenBank/DDBJ whole genome shotgun (WGS) entry which is preliminary data.</text>
</comment>
<evidence type="ECO:0000313" key="2">
    <source>
        <dbReference type="Proteomes" id="UP001601197"/>
    </source>
</evidence>
<keyword evidence="2" id="KW-1185">Reference proteome</keyword>
<dbReference type="Proteomes" id="UP001601197">
    <property type="component" value="Unassembled WGS sequence"/>
</dbReference>
<reference evidence="1 2" key="1">
    <citation type="submission" date="2024-10" db="EMBL/GenBank/DDBJ databases">
        <title>The Natural Products Discovery Center: Release of the First 8490 Sequenced Strains for Exploring Actinobacteria Biosynthetic Diversity.</title>
        <authorList>
            <person name="Kalkreuter E."/>
            <person name="Kautsar S.A."/>
            <person name="Yang D."/>
            <person name="Bader C.D."/>
            <person name="Teijaro C.N."/>
            <person name="Fluegel L."/>
            <person name="Davis C.M."/>
            <person name="Simpson J.R."/>
            <person name="Lauterbach L."/>
            <person name="Steele A.D."/>
            <person name="Gui C."/>
            <person name="Meng S."/>
            <person name="Li G."/>
            <person name="Viehrig K."/>
            <person name="Ye F."/>
            <person name="Su P."/>
            <person name="Kiefer A.F."/>
            <person name="Nichols A."/>
            <person name="Cepeda A.J."/>
            <person name="Yan W."/>
            <person name="Fan B."/>
            <person name="Jiang Y."/>
            <person name="Adhikari A."/>
            <person name="Zheng C.-J."/>
            <person name="Schuster L."/>
            <person name="Cowan T.M."/>
            <person name="Smanski M.J."/>
            <person name="Chevrette M.G."/>
            <person name="De Carvalho L.P.S."/>
            <person name="Shen B."/>
        </authorList>
    </citation>
    <scope>NUCLEOTIDE SEQUENCE [LARGE SCALE GENOMIC DNA]</scope>
    <source>
        <strain evidence="1 2">NPDC007147</strain>
    </source>
</reference>
<evidence type="ECO:0000313" key="1">
    <source>
        <dbReference type="EMBL" id="MFE9171870.1"/>
    </source>
</evidence>
<protein>
    <submittedName>
        <fullName evidence="1">Uncharacterized protein</fullName>
    </submittedName>
</protein>
<dbReference type="RefSeq" id="WP_388349054.1">
    <property type="nucleotide sequence ID" value="NZ_JBIAFJ010000018.1"/>
</dbReference>
<name>A0ABW6KY76_9ACTN</name>
<accession>A0ABW6KY76</accession>
<organism evidence="1 2">
    <name type="scientific">Streptomyces kebangsaanensis</name>
    <dbReference type="NCBI Taxonomy" id="864058"/>
    <lineage>
        <taxon>Bacteria</taxon>
        <taxon>Bacillati</taxon>
        <taxon>Actinomycetota</taxon>
        <taxon>Actinomycetes</taxon>
        <taxon>Kitasatosporales</taxon>
        <taxon>Streptomycetaceae</taxon>
        <taxon>Streptomyces</taxon>
    </lineage>
</organism>